<dbReference type="EMBL" id="SSTE01016721">
    <property type="protein sequence ID" value="KAA0041084.1"/>
    <property type="molecule type" value="Genomic_DNA"/>
</dbReference>
<feature type="compositionally biased region" description="Polar residues" evidence="1">
    <location>
        <begin position="69"/>
        <end position="81"/>
    </location>
</feature>
<comment type="caution">
    <text evidence="2">The sequence shown here is derived from an EMBL/GenBank/DDBJ whole genome shotgun (WGS) entry which is preliminary data.</text>
</comment>
<dbReference type="Proteomes" id="UP000321393">
    <property type="component" value="Unassembled WGS sequence"/>
</dbReference>
<accession>A0A5A7TC95</accession>
<feature type="compositionally biased region" description="Polar residues" evidence="1">
    <location>
        <begin position="90"/>
        <end position="100"/>
    </location>
</feature>
<sequence length="158" mass="18337">MVQTQIEERLEVFDQEITELKKELSKILVIEASLSEIAKNFELMWLQSEKQKQMLLMMMESNAKERSIMSEQLTESATCDSTMAKGKENGATSSRVVETDQNIEDIRNEKKADNDENAGDQNKFKVEMPVYNGENPDSWLFRAERYFLIHKLTESEKC</sequence>
<organism evidence="2 3">
    <name type="scientific">Cucumis melo var. makuwa</name>
    <name type="common">Oriental melon</name>
    <dbReference type="NCBI Taxonomy" id="1194695"/>
    <lineage>
        <taxon>Eukaryota</taxon>
        <taxon>Viridiplantae</taxon>
        <taxon>Streptophyta</taxon>
        <taxon>Embryophyta</taxon>
        <taxon>Tracheophyta</taxon>
        <taxon>Spermatophyta</taxon>
        <taxon>Magnoliopsida</taxon>
        <taxon>eudicotyledons</taxon>
        <taxon>Gunneridae</taxon>
        <taxon>Pentapetalae</taxon>
        <taxon>rosids</taxon>
        <taxon>fabids</taxon>
        <taxon>Cucurbitales</taxon>
        <taxon>Cucurbitaceae</taxon>
        <taxon>Benincaseae</taxon>
        <taxon>Cucumis</taxon>
    </lineage>
</organism>
<evidence type="ECO:0000313" key="3">
    <source>
        <dbReference type="Proteomes" id="UP000321393"/>
    </source>
</evidence>
<feature type="region of interest" description="Disordered" evidence="1">
    <location>
        <begin position="66"/>
        <end position="123"/>
    </location>
</feature>
<name>A0A5A7TC95_CUCMM</name>
<feature type="compositionally biased region" description="Basic and acidic residues" evidence="1">
    <location>
        <begin position="104"/>
        <end position="114"/>
    </location>
</feature>
<evidence type="ECO:0000313" key="2">
    <source>
        <dbReference type="EMBL" id="KAA0041084.1"/>
    </source>
</evidence>
<protein>
    <submittedName>
        <fullName evidence="2">Histone-lysine N-methyltransferase ASHR1 isoform X3</fullName>
    </submittedName>
</protein>
<dbReference type="AlphaFoldDB" id="A0A5A7TC95"/>
<evidence type="ECO:0000256" key="1">
    <source>
        <dbReference type="SAM" id="MobiDB-lite"/>
    </source>
</evidence>
<proteinExistence type="predicted"/>
<gene>
    <name evidence="2" type="ORF">E6C27_scaffold477G00580</name>
</gene>
<reference evidence="2 3" key="1">
    <citation type="submission" date="2019-08" db="EMBL/GenBank/DDBJ databases">
        <title>Draft genome sequences of two oriental melons (Cucumis melo L. var makuwa).</title>
        <authorList>
            <person name="Kwon S.-Y."/>
        </authorList>
    </citation>
    <scope>NUCLEOTIDE SEQUENCE [LARGE SCALE GENOMIC DNA]</scope>
    <source>
        <strain evidence="3">cv. SW 3</strain>
        <tissue evidence="2">Leaf</tissue>
    </source>
</reference>
<dbReference type="OrthoDB" id="1434596at2759"/>